<accession>R8BRI7</accession>
<dbReference type="Pfam" id="PF01593">
    <property type="entry name" value="Amino_oxidase"/>
    <property type="match status" value="1"/>
</dbReference>
<gene>
    <name evidence="8" type="ORF">UCRPA7_2601</name>
</gene>
<dbReference type="GO" id="GO:0097621">
    <property type="term" value="F:monoamine oxidase activity"/>
    <property type="evidence" value="ECO:0007669"/>
    <property type="project" value="UniProtKB-EC"/>
</dbReference>
<organism evidence="8 9">
    <name type="scientific">Phaeoacremonium minimum (strain UCR-PA7)</name>
    <name type="common">Esca disease fungus</name>
    <name type="synonym">Togninia minima</name>
    <dbReference type="NCBI Taxonomy" id="1286976"/>
    <lineage>
        <taxon>Eukaryota</taxon>
        <taxon>Fungi</taxon>
        <taxon>Dikarya</taxon>
        <taxon>Ascomycota</taxon>
        <taxon>Pezizomycotina</taxon>
        <taxon>Sordariomycetes</taxon>
        <taxon>Sordariomycetidae</taxon>
        <taxon>Togniniales</taxon>
        <taxon>Togniniaceae</taxon>
        <taxon>Phaeoacremonium</taxon>
    </lineage>
</organism>
<keyword evidence="6" id="KW-0285">Flavoprotein</keyword>
<dbReference type="EC" id="1.4.3.-" evidence="6"/>
<comment type="cofactor">
    <cofactor evidence="1 6">
        <name>FAD</name>
        <dbReference type="ChEBI" id="CHEBI:57692"/>
    </cofactor>
</comment>
<dbReference type="InterPro" id="IPR001613">
    <property type="entry name" value="Flavin_amine_oxidase"/>
</dbReference>
<comment type="similarity">
    <text evidence="2 6">Belongs to the flavin monoamine oxidase family.</text>
</comment>
<feature type="binding site" evidence="5">
    <location>
        <begin position="34"/>
        <end position="35"/>
    </location>
    <ligand>
        <name>FAD</name>
        <dbReference type="ChEBI" id="CHEBI:57692"/>
    </ligand>
</feature>
<evidence type="ECO:0000259" key="7">
    <source>
        <dbReference type="Pfam" id="PF01593"/>
    </source>
</evidence>
<dbReference type="EMBL" id="KB932948">
    <property type="protein sequence ID" value="EOO01900.1"/>
    <property type="molecule type" value="Genomic_DNA"/>
</dbReference>
<dbReference type="AlphaFoldDB" id="R8BRI7"/>
<dbReference type="Gene3D" id="3.90.660.10">
    <property type="match status" value="1"/>
</dbReference>
<keyword evidence="3 6" id="KW-0560">Oxidoreductase</keyword>
<dbReference type="PANTHER" id="PTHR43563">
    <property type="entry name" value="AMINE OXIDASE"/>
    <property type="match status" value="1"/>
</dbReference>
<evidence type="ECO:0000256" key="6">
    <source>
        <dbReference type="RuleBase" id="RU362067"/>
    </source>
</evidence>
<proteinExistence type="inferred from homology"/>
<feature type="binding site" evidence="5">
    <location>
        <position position="422"/>
    </location>
    <ligand>
        <name>FAD</name>
        <dbReference type="ChEBI" id="CHEBI:57692"/>
    </ligand>
</feature>
<evidence type="ECO:0000256" key="2">
    <source>
        <dbReference type="ARBA" id="ARBA00005995"/>
    </source>
</evidence>
<dbReference type="HOGENOM" id="CLU_004498_0_4_1"/>
<keyword evidence="6" id="KW-0274">FAD</keyword>
<dbReference type="RefSeq" id="XP_007913341.1">
    <property type="nucleotide sequence ID" value="XM_007915150.1"/>
</dbReference>
<dbReference type="SUPFAM" id="SSF51905">
    <property type="entry name" value="FAD/NAD(P)-binding domain"/>
    <property type="match status" value="1"/>
</dbReference>
<dbReference type="Gene3D" id="3.50.50.60">
    <property type="entry name" value="FAD/NAD(P)-binding domain"/>
    <property type="match status" value="1"/>
</dbReference>
<name>R8BRI7_PHAM7</name>
<sequence>MTTTYDCIVVGAGYSGLAAAKSLKEAGKSVLLLEARDRVGGRAKTQVLEDGSYYDCGASFIGHKHELMYGLCKTYDVDIYTPPLDGKLVVQHRGKAKEYAGFLPPFRPWEVLDMGQAIWRFERLCEKVNVEQPWKTKNAMKLDRMTADEYFRKITYTKAGMAMVDLGIESILGTNQGLVSLLHAMFFFKSNASFTEACQVENGAQNHFMVGGSQRIPNKIREMLTDEVVRLEEPVHAVRYGDESVEVTTPKGTYHAKNAIFAVPPLHILKMDFTPRLPVEKITLLSHMPMGAYMKVFATYKTRFWREKGLRGESTNPLGYVSVTFDPSLEDGPPKLTGFIAGTKAREFISFSPEKRQKIALEEFAASFGKEALEPEKFFFHTMMEDEWSLGCPMANPAPGMWSTLGPWMTKPIGPIHWAGTETSTKFMGYMEGAVFAGQRAAGEVIAALK</sequence>
<dbReference type="Proteomes" id="UP000014074">
    <property type="component" value="Unassembled WGS sequence"/>
</dbReference>
<dbReference type="Gene3D" id="1.10.405.10">
    <property type="entry name" value="Guanine Nucleotide Dissociation Inhibitor, domain 1"/>
    <property type="match status" value="1"/>
</dbReference>
<evidence type="ECO:0000256" key="5">
    <source>
        <dbReference type="PIRSR" id="PIRSR601613-1"/>
    </source>
</evidence>
<evidence type="ECO:0000313" key="8">
    <source>
        <dbReference type="EMBL" id="EOO01900.1"/>
    </source>
</evidence>
<feature type="domain" description="Amine oxidase" evidence="7">
    <location>
        <begin position="15"/>
        <end position="446"/>
    </location>
</feature>
<dbReference type="SUPFAM" id="SSF54373">
    <property type="entry name" value="FAD-linked reductases, C-terminal domain"/>
    <property type="match status" value="1"/>
</dbReference>
<feature type="binding site" evidence="5">
    <location>
        <position position="339"/>
    </location>
    <ligand>
        <name>substrate</name>
    </ligand>
</feature>
<dbReference type="PANTHER" id="PTHR43563:SF1">
    <property type="entry name" value="AMINE OXIDASE [FLAVIN-CONTAINING] B"/>
    <property type="match status" value="1"/>
</dbReference>
<reference evidence="9" key="1">
    <citation type="journal article" date="2013" name="Genome Announc.">
        <title>Draft genome sequence of the ascomycete Phaeoacremonium aleophilum strain UCR-PA7, a causal agent of the esca disease complex in grapevines.</title>
        <authorList>
            <person name="Blanco-Ulate B."/>
            <person name="Rolshausen P."/>
            <person name="Cantu D."/>
        </authorList>
    </citation>
    <scope>NUCLEOTIDE SEQUENCE [LARGE SCALE GENOMIC DNA]</scope>
    <source>
        <strain evidence="9">UCR-PA7</strain>
    </source>
</reference>
<protein>
    <recommendedName>
        <fullName evidence="6">Amine oxidase</fullName>
        <ecNumber evidence="6">1.4.3.-</ecNumber>
    </recommendedName>
</protein>
<dbReference type="InterPro" id="IPR002937">
    <property type="entry name" value="Amino_oxidase"/>
</dbReference>
<evidence type="ECO:0000313" key="9">
    <source>
        <dbReference type="Proteomes" id="UP000014074"/>
    </source>
</evidence>
<feature type="binding site" evidence="5">
    <location>
        <position position="15"/>
    </location>
    <ligand>
        <name>FAD</name>
        <dbReference type="ChEBI" id="CHEBI:57692"/>
    </ligand>
</feature>
<keyword evidence="9" id="KW-1185">Reference proteome</keyword>
<dbReference type="eggNOG" id="KOG0029">
    <property type="taxonomic scope" value="Eukaryota"/>
</dbReference>
<evidence type="ECO:0000256" key="4">
    <source>
        <dbReference type="ARBA" id="ARBA00048448"/>
    </source>
</evidence>
<feature type="binding site" evidence="5">
    <location>
        <position position="235"/>
    </location>
    <ligand>
        <name>FAD</name>
        <dbReference type="ChEBI" id="CHEBI:57692"/>
    </ligand>
</feature>
<dbReference type="PRINTS" id="PR00757">
    <property type="entry name" value="AMINEOXDASEF"/>
</dbReference>
<evidence type="ECO:0000256" key="1">
    <source>
        <dbReference type="ARBA" id="ARBA00001974"/>
    </source>
</evidence>
<dbReference type="InterPro" id="IPR050703">
    <property type="entry name" value="Flavin_MAO"/>
</dbReference>
<dbReference type="OrthoDB" id="5046242at2759"/>
<dbReference type="InterPro" id="IPR036188">
    <property type="entry name" value="FAD/NAD-bd_sf"/>
</dbReference>
<evidence type="ECO:0000256" key="3">
    <source>
        <dbReference type="ARBA" id="ARBA00023002"/>
    </source>
</evidence>
<dbReference type="KEGG" id="tmn:UCRPA7_2601"/>
<comment type="catalytic activity">
    <reaction evidence="4">
        <text>a secondary aliphatic amine + O2 + H2O = a primary amine + an aldehyde + H2O2</text>
        <dbReference type="Rhea" id="RHEA:26414"/>
        <dbReference type="ChEBI" id="CHEBI:15377"/>
        <dbReference type="ChEBI" id="CHEBI:15379"/>
        <dbReference type="ChEBI" id="CHEBI:16240"/>
        <dbReference type="ChEBI" id="CHEBI:17478"/>
        <dbReference type="ChEBI" id="CHEBI:58855"/>
        <dbReference type="ChEBI" id="CHEBI:65296"/>
        <dbReference type="EC" id="1.4.3.4"/>
    </reaction>
</comment>
<dbReference type="GeneID" id="19322868"/>